<name>E3M5P8_CAERE</name>
<organism evidence="3">
    <name type="scientific">Caenorhabditis remanei</name>
    <name type="common">Caenorhabditis vulgaris</name>
    <dbReference type="NCBI Taxonomy" id="31234"/>
    <lineage>
        <taxon>Eukaryota</taxon>
        <taxon>Metazoa</taxon>
        <taxon>Ecdysozoa</taxon>
        <taxon>Nematoda</taxon>
        <taxon>Chromadorea</taxon>
        <taxon>Rhabditida</taxon>
        <taxon>Rhabditina</taxon>
        <taxon>Rhabditomorpha</taxon>
        <taxon>Rhabditoidea</taxon>
        <taxon>Rhabditidae</taxon>
        <taxon>Peloderinae</taxon>
        <taxon>Caenorhabditis</taxon>
    </lineage>
</organism>
<sequence>MDLSEREDQTSDPDEEDVECRKVSKKIANVTLESDSLPESPLTAEERQVRRKKRTKRKGQQMDVDPTPRAKAESEFYTLDYCNSFFKVIGKHMDCDGFESHISSSDESYSEDNRGREADDEQSDWVGDTTPTRSPFETPFDRRVHIRRSQPNVHQTSSMQKKIEKFAREGGRGELVIETRVRDRACSSLLQRYLYKYHLEVVRRHRGSITLRKKFESPGTSNAR</sequence>
<feature type="compositionally biased region" description="Basic residues" evidence="1">
    <location>
        <begin position="49"/>
        <end position="59"/>
    </location>
</feature>
<accession>E3M5P8</accession>
<evidence type="ECO:0000256" key="1">
    <source>
        <dbReference type="SAM" id="MobiDB-lite"/>
    </source>
</evidence>
<dbReference type="AlphaFoldDB" id="E3M5P8"/>
<evidence type="ECO:0000313" key="2">
    <source>
        <dbReference type="EMBL" id="EFO92381.1"/>
    </source>
</evidence>
<dbReference type="HOGENOM" id="CLU_1321957_0_0_1"/>
<dbReference type="eggNOG" id="ENOG502SCSV">
    <property type="taxonomic scope" value="Eukaryota"/>
</dbReference>
<dbReference type="FunCoup" id="E3M5P8">
    <property type="interactions" value="215"/>
</dbReference>
<dbReference type="STRING" id="31234.E3M5P8"/>
<dbReference type="OrthoDB" id="5832955at2759"/>
<gene>
    <name evidence="2" type="ORF">CRE_11125</name>
</gene>
<feature type="region of interest" description="Disordered" evidence="1">
    <location>
        <begin position="102"/>
        <end position="138"/>
    </location>
</feature>
<evidence type="ECO:0000313" key="3">
    <source>
        <dbReference type="Proteomes" id="UP000008281"/>
    </source>
</evidence>
<reference evidence="2" key="1">
    <citation type="submission" date="2007-07" db="EMBL/GenBank/DDBJ databases">
        <title>PCAP assembly of the Caenorhabditis remanei genome.</title>
        <authorList>
            <consortium name="The Caenorhabditis remanei Sequencing Consortium"/>
            <person name="Wilson R.K."/>
        </authorList>
    </citation>
    <scope>NUCLEOTIDE SEQUENCE [LARGE SCALE GENOMIC DNA]</scope>
    <source>
        <strain evidence="2">PB4641</strain>
    </source>
</reference>
<keyword evidence="3" id="KW-1185">Reference proteome</keyword>
<dbReference type="Proteomes" id="UP000008281">
    <property type="component" value="Unassembled WGS sequence"/>
</dbReference>
<proteinExistence type="predicted"/>
<feature type="region of interest" description="Disordered" evidence="1">
    <location>
        <begin position="1"/>
        <end position="71"/>
    </location>
</feature>
<protein>
    <submittedName>
        <fullName evidence="2">Uncharacterized protein</fullName>
    </submittedName>
</protein>
<dbReference type="OMA" id="ECRKVSK"/>
<dbReference type="EMBL" id="DS268425">
    <property type="protein sequence ID" value="EFO92381.1"/>
    <property type="molecule type" value="Genomic_DNA"/>
</dbReference>
<dbReference type="InParanoid" id="E3M5P8"/>